<evidence type="ECO:0000256" key="8">
    <source>
        <dbReference type="ARBA" id="ARBA00035585"/>
    </source>
</evidence>
<feature type="transmembrane region" description="Helical" evidence="10">
    <location>
        <begin position="67"/>
        <end position="87"/>
    </location>
</feature>
<feature type="transmembrane region" description="Helical" evidence="10">
    <location>
        <begin position="99"/>
        <end position="124"/>
    </location>
</feature>
<reference evidence="11 12" key="1">
    <citation type="submission" date="2019-11" db="EMBL/GenBank/DDBJ databases">
        <title>Isolation of a new High Light Tolerant Cyanobacteria.</title>
        <authorList>
            <person name="Dobson Z."/>
            <person name="Vaughn N."/>
            <person name="Vaughn M."/>
            <person name="Fromme P."/>
            <person name="Mazor Y."/>
        </authorList>
    </citation>
    <scope>NUCLEOTIDE SEQUENCE [LARGE SCALE GENOMIC DNA]</scope>
    <source>
        <strain evidence="11 12">0216</strain>
    </source>
</reference>
<dbReference type="EMBL" id="WMIA01000005">
    <property type="protein sequence ID" value="MTF38445.1"/>
    <property type="molecule type" value="Genomic_DNA"/>
</dbReference>
<evidence type="ECO:0000256" key="10">
    <source>
        <dbReference type="HAMAP-Rule" id="MF_00454"/>
    </source>
</evidence>
<accession>A0A844GW62</accession>
<dbReference type="NCBIfam" id="TIGR00494">
    <property type="entry name" value="crcB"/>
    <property type="match status" value="1"/>
</dbReference>
<dbReference type="RefSeq" id="WP_015219280.1">
    <property type="nucleotide sequence ID" value="NZ_WMIA01000005.1"/>
</dbReference>
<comment type="caution">
    <text evidence="11">The sequence shown here is derived from an EMBL/GenBank/DDBJ whole genome shotgun (WGS) entry which is preliminary data.</text>
</comment>
<evidence type="ECO:0000256" key="9">
    <source>
        <dbReference type="ARBA" id="ARBA00049940"/>
    </source>
</evidence>
<evidence type="ECO:0000256" key="5">
    <source>
        <dbReference type="ARBA" id="ARBA00023136"/>
    </source>
</evidence>
<protein>
    <recommendedName>
        <fullName evidence="10">Fluoride-specific ion channel FluC</fullName>
    </recommendedName>
</protein>
<dbReference type="Pfam" id="PF02537">
    <property type="entry name" value="CRCB"/>
    <property type="match status" value="1"/>
</dbReference>
<keyword evidence="3 10" id="KW-0812">Transmembrane</keyword>
<comment type="similarity">
    <text evidence="7 10">Belongs to the fluoride channel Fluc/FEX (TC 1.A.43) family.</text>
</comment>
<comment type="function">
    <text evidence="9 10">Fluoride-specific ion channel. Important for reducing fluoride concentration in the cell, thus reducing its toxicity.</text>
</comment>
<dbReference type="PANTHER" id="PTHR28259">
    <property type="entry name" value="FLUORIDE EXPORT PROTEIN 1-RELATED"/>
    <property type="match status" value="1"/>
</dbReference>
<feature type="binding site" evidence="10">
    <location>
        <position position="75"/>
    </location>
    <ligand>
        <name>Na(+)</name>
        <dbReference type="ChEBI" id="CHEBI:29101"/>
        <note>structural</note>
    </ligand>
</feature>
<evidence type="ECO:0000313" key="12">
    <source>
        <dbReference type="Proteomes" id="UP000437131"/>
    </source>
</evidence>
<keyword evidence="4 10" id="KW-1133">Transmembrane helix</keyword>
<keyword evidence="10" id="KW-0915">Sodium</keyword>
<keyword evidence="10" id="KW-0479">Metal-binding</keyword>
<dbReference type="AlphaFoldDB" id="A0A844GW62"/>
<evidence type="ECO:0000256" key="2">
    <source>
        <dbReference type="ARBA" id="ARBA00022475"/>
    </source>
</evidence>
<comment type="catalytic activity">
    <reaction evidence="8">
        <text>fluoride(in) = fluoride(out)</text>
        <dbReference type="Rhea" id="RHEA:76159"/>
        <dbReference type="ChEBI" id="CHEBI:17051"/>
    </reaction>
    <physiologicalReaction direction="left-to-right" evidence="8">
        <dbReference type="Rhea" id="RHEA:76160"/>
    </physiologicalReaction>
</comment>
<comment type="activity regulation">
    <text evidence="10">Na(+) is not transported, but it plays an essential structural role and its presence is essential for fluoride channel function.</text>
</comment>
<dbReference type="GO" id="GO:0140114">
    <property type="term" value="P:cellular detoxification of fluoride"/>
    <property type="evidence" value="ECO:0007669"/>
    <property type="project" value="UniProtKB-UniRule"/>
</dbReference>
<comment type="subcellular location">
    <subcellularLocation>
        <location evidence="1 10">Cell membrane</location>
        <topology evidence="1 10">Multi-pass membrane protein</topology>
    </subcellularLocation>
</comment>
<keyword evidence="5 10" id="KW-0472">Membrane</keyword>
<proteinExistence type="inferred from homology"/>
<evidence type="ECO:0000256" key="1">
    <source>
        <dbReference type="ARBA" id="ARBA00004651"/>
    </source>
</evidence>
<evidence type="ECO:0000313" key="11">
    <source>
        <dbReference type="EMBL" id="MTF38445.1"/>
    </source>
</evidence>
<keyword evidence="10" id="KW-0406">Ion transport</keyword>
<dbReference type="GO" id="GO:0046872">
    <property type="term" value="F:metal ion binding"/>
    <property type="evidence" value="ECO:0007669"/>
    <property type="project" value="UniProtKB-KW"/>
</dbReference>
<sequence length="127" mass="14425">MKETYFFIALGAILGALSRYYLTLFCLNKWGNKYSYGTLFANLSGSFLIGFISTIIFYKIISLELQQFILIGFLGAYTTFSSYILDTSNLYREKRFMDAIFYGIGTPLIGFICIELGIISAKIYNSL</sequence>
<dbReference type="GO" id="GO:0005886">
    <property type="term" value="C:plasma membrane"/>
    <property type="evidence" value="ECO:0007669"/>
    <property type="project" value="UniProtKB-SubCell"/>
</dbReference>
<organism evidence="11 12">
    <name type="scientific">Cyanobacterium aponinum 0216</name>
    <dbReference type="NCBI Taxonomy" id="2676140"/>
    <lineage>
        <taxon>Bacteria</taxon>
        <taxon>Bacillati</taxon>
        <taxon>Cyanobacteriota</taxon>
        <taxon>Cyanophyceae</taxon>
        <taxon>Oscillatoriophycideae</taxon>
        <taxon>Chroococcales</taxon>
        <taxon>Geminocystaceae</taxon>
        <taxon>Cyanobacterium</taxon>
    </lineage>
</organism>
<dbReference type="GO" id="GO:0062054">
    <property type="term" value="F:fluoride channel activity"/>
    <property type="evidence" value="ECO:0007669"/>
    <property type="project" value="UniProtKB-UniRule"/>
</dbReference>
<evidence type="ECO:0000256" key="6">
    <source>
        <dbReference type="ARBA" id="ARBA00023303"/>
    </source>
</evidence>
<dbReference type="InterPro" id="IPR003691">
    <property type="entry name" value="FluC"/>
</dbReference>
<name>A0A844GW62_9CHRO</name>
<dbReference type="PANTHER" id="PTHR28259:SF1">
    <property type="entry name" value="FLUORIDE EXPORT PROTEIN 1-RELATED"/>
    <property type="match status" value="1"/>
</dbReference>
<feature type="transmembrane region" description="Helical" evidence="10">
    <location>
        <begin position="39"/>
        <end position="61"/>
    </location>
</feature>
<evidence type="ECO:0000256" key="7">
    <source>
        <dbReference type="ARBA" id="ARBA00035120"/>
    </source>
</evidence>
<gene>
    <name evidence="10 11" type="primary">crcB</name>
    <name evidence="10" type="synonym">fluC</name>
    <name evidence="11" type="ORF">GGC33_05855</name>
</gene>
<keyword evidence="6 10" id="KW-0407">Ion channel</keyword>
<feature type="binding site" evidence="10">
    <location>
        <position position="78"/>
    </location>
    <ligand>
        <name>Na(+)</name>
        <dbReference type="ChEBI" id="CHEBI:29101"/>
        <note>structural</note>
    </ligand>
</feature>
<feature type="transmembrane region" description="Helical" evidence="10">
    <location>
        <begin position="6"/>
        <end position="27"/>
    </location>
</feature>
<evidence type="ECO:0000256" key="3">
    <source>
        <dbReference type="ARBA" id="ARBA00022692"/>
    </source>
</evidence>
<dbReference type="HAMAP" id="MF_00454">
    <property type="entry name" value="FluC"/>
    <property type="match status" value="1"/>
</dbReference>
<keyword evidence="2 10" id="KW-1003">Cell membrane</keyword>
<dbReference type="Proteomes" id="UP000437131">
    <property type="component" value="Unassembled WGS sequence"/>
</dbReference>
<evidence type="ECO:0000256" key="4">
    <source>
        <dbReference type="ARBA" id="ARBA00022989"/>
    </source>
</evidence>
<keyword evidence="10" id="KW-0813">Transport</keyword>